<protein>
    <recommendedName>
        <fullName evidence="6">Enoyl reductase (ER) domain-containing protein</fullName>
    </recommendedName>
</protein>
<dbReference type="SMART" id="SM00829">
    <property type="entry name" value="PKS_ER"/>
    <property type="match status" value="1"/>
</dbReference>
<dbReference type="AlphaFoldDB" id="A0A8K1CEG6"/>
<proteinExistence type="inferred from homology"/>
<dbReference type="Pfam" id="PF00107">
    <property type="entry name" value="ADH_zinc_N"/>
    <property type="match status" value="1"/>
</dbReference>
<dbReference type="OrthoDB" id="1879366at2759"/>
<keyword evidence="3 5" id="KW-0862">Zinc</keyword>
<dbReference type="Gene3D" id="3.40.50.720">
    <property type="entry name" value="NAD(P)-binding Rossmann-like Domain"/>
    <property type="match status" value="1"/>
</dbReference>
<comment type="caution">
    <text evidence="10">The sequence shown here is derived from an EMBL/GenBank/DDBJ whole genome shotgun (WGS) entry which is preliminary data.</text>
</comment>
<dbReference type="EMBL" id="SPLM01000075">
    <property type="protein sequence ID" value="TMW61702.1"/>
    <property type="molecule type" value="Genomic_DNA"/>
</dbReference>
<evidence type="ECO:0000313" key="7">
    <source>
        <dbReference type="EMBL" id="TMW61702.1"/>
    </source>
</evidence>
<evidence type="ECO:0000256" key="4">
    <source>
        <dbReference type="ARBA" id="ARBA00023002"/>
    </source>
</evidence>
<keyword evidence="2 5" id="KW-0479">Metal-binding</keyword>
<dbReference type="InterPro" id="IPR013149">
    <property type="entry name" value="ADH-like_C"/>
</dbReference>
<dbReference type="InterPro" id="IPR036291">
    <property type="entry name" value="NAD(P)-bd_dom_sf"/>
</dbReference>
<evidence type="ECO:0000256" key="1">
    <source>
        <dbReference type="ARBA" id="ARBA00001947"/>
    </source>
</evidence>
<gene>
    <name evidence="7" type="ORF">Poli38472_010765</name>
    <name evidence="8" type="ORF">Poli38472_010766</name>
    <name evidence="9" type="ORF">Poli38472_010767</name>
    <name evidence="10" type="ORF">Poli38472_010768</name>
</gene>
<keyword evidence="4" id="KW-0560">Oxidoreductase</keyword>
<evidence type="ECO:0000313" key="10">
    <source>
        <dbReference type="EMBL" id="TMW61705.1"/>
    </source>
</evidence>
<dbReference type="InterPro" id="IPR013154">
    <property type="entry name" value="ADH-like_N"/>
</dbReference>
<comment type="cofactor">
    <cofactor evidence="1 5">
        <name>Zn(2+)</name>
        <dbReference type="ChEBI" id="CHEBI:29105"/>
    </cofactor>
</comment>
<evidence type="ECO:0000256" key="3">
    <source>
        <dbReference type="ARBA" id="ARBA00022833"/>
    </source>
</evidence>
<dbReference type="Proteomes" id="UP000794436">
    <property type="component" value="Unassembled WGS sequence"/>
</dbReference>
<dbReference type="Gene3D" id="3.90.180.10">
    <property type="entry name" value="Medium-chain alcohol dehydrogenases, catalytic domain"/>
    <property type="match status" value="1"/>
</dbReference>
<dbReference type="InterPro" id="IPR020843">
    <property type="entry name" value="ER"/>
</dbReference>
<dbReference type="SUPFAM" id="SSF50129">
    <property type="entry name" value="GroES-like"/>
    <property type="match status" value="1"/>
</dbReference>
<evidence type="ECO:0000313" key="9">
    <source>
        <dbReference type="EMBL" id="TMW61704.1"/>
    </source>
</evidence>
<dbReference type="PROSITE" id="PS00059">
    <property type="entry name" value="ADH_ZINC"/>
    <property type="match status" value="1"/>
</dbReference>
<dbReference type="GO" id="GO:0016616">
    <property type="term" value="F:oxidoreductase activity, acting on the CH-OH group of donors, NAD or NADP as acceptor"/>
    <property type="evidence" value="ECO:0007669"/>
    <property type="project" value="InterPro"/>
</dbReference>
<name>A0A8K1CEG6_PYTOL</name>
<dbReference type="PANTHER" id="PTHR42683">
    <property type="entry name" value="ALDEHYDE REDUCTASE"/>
    <property type="match status" value="1"/>
</dbReference>
<dbReference type="GO" id="GO:0008270">
    <property type="term" value="F:zinc ion binding"/>
    <property type="evidence" value="ECO:0007669"/>
    <property type="project" value="InterPro"/>
</dbReference>
<dbReference type="InterPro" id="IPR011032">
    <property type="entry name" value="GroES-like_sf"/>
</dbReference>
<dbReference type="InterPro" id="IPR047109">
    <property type="entry name" value="CAD-like"/>
</dbReference>
<reference evidence="10" key="1">
    <citation type="submission" date="2019-03" db="EMBL/GenBank/DDBJ databases">
        <title>Long read genome sequence of the mycoparasitic Pythium oligandrum ATCC 38472 isolated from sugarbeet rhizosphere.</title>
        <authorList>
            <person name="Gaulin E."/>
        </authorList>
    </citation>
    <scope>NUCLEOTIDE SEQUENCE</scope>
    <source>
        <strain evidence="10">ATCC 38472_TT</strain>
    </source>
</reference>
<organism evidence="10 11">
    <name type="scientific">Pythium oligandrum</name>
    <name type="common">Mycoparasitic fungus</name>
    <dbReference type="NCBI Taxonomy" id="41045"/>
    <lineage>
        <taxon>Eukaryota</taxon>
        <taxon>Sar</taxon>
        <taxon>Stramenopiles</taxon>
        <taxon>Oomycota</taxon>
        <taxon>Peronosporomycetes</taxon>
        <taxon>Pythiales</taxon>
        <taxon>Pythiaceae</taxon>
        <taxon>Pythium</taxon>
    </lineage>
</organism>
<dbReference type="EMBL" id="SPLM01000075">
    <property type="protein sequence ID" value="TMW61704.1"/>
    <property type="molecule type" value="Genomic_DNA"/>
</dbReference>
<dbReference type="SUPFAM" id="SSF51735">
    <property type="entry name" value="NAD(P)-binding Rossmann-fold domains"/>
    <property type="match status" value="1"/>
</dbReference>
<evidence type="ECO:0000256" key="2">
    <source>
        <dbReference type="ARBA" id="ARBA00022723"/>
    </source>
</evidence>
<dbReference type="InterPro" id="IPR002328">
    <property type="entry name" value="ADH_Zn_CS"/>
</dbReference>
<evidence type="ECO:0000256" key="5">
    <source>
        <dbReference type="RuleBase" id="RU361277"/>
    </source>
</evidence>
<comment type="similarity">
    <text evidence="5">Belongs to the zinc-containing alcohol dehydrogenase family.</text>
</comment>
<evidence type="ECO:0000313" key="11">
    <source>
        <dbReference type="Proteomes" id="UP000794436"/>
    </source>
</evidence>
<keyword evidence="11" id="KW-1185">Reference proteome</keyword>
<dbReference type="EMBL" id="SPLM01000075">
    <property type="protein sequence ID" value="TMW61705.1"/>
    <property type="molecule type" value="Genomic_DNA"/>
</dbReference>
<feature type="domain" description="Enoyl reductase (ER)" evidence="6">
    <location>
        <begin position="18"/>
        <end position="345"/>
    </location>
</feature>
<evidence type="ECO:0000313" key="8">
    <source>
        <dbReference type="EMBL" id="TMW61703.1"/>
    </source>
</evidence>
<evidence type="ECO:0000259" key="6">
    <source>
        <dbReference type="SMART" id="SM00829"/>
    </source>
</evidence>
<accession>A0A8K1CEG6</accession>
<dbReference type="CDD" id="cd05283">
    <property type="entry name" value="CAD1"/>
    <property type="match status" value="1"/>
</dbReference>
<dbReference type="Pfam" id="PF08240">
    <property type="entry name" value="ADH_N"/>
    <property type="match status" value="1"/>
</dbReference>
<dbReference type="EMBL" id="SPLM01000075">
    <property type="protein sequence ID" value="TMW61703.1"/>
    <property type="molecule type" value="Genomic_DNA"/>
</dbReference>
<dbReference type="FunFam" id="3.40.50.720:FF:000022">
    <property type="entry name" value="Cinnamyl alcohol dehydrogenase"/>
    <property type="match status" value="1"/>
</dbReference>
<sequence length="347" mass="36749">MASTEPRVIKALAAKQPGLTVEPWEYKSRPLGAEDVEIAITHCGICGSDLHTITGGWGEASYPIVPGHEIVGTITAAGSDVKHLSVGDRVGVGAMVFACLKCEDCKADNDAYCDVLVDTYNSKYADGEQAQGGYAEYVRVSGHYAFKIPDEIPSDAAAPLLCAGVTVYSPLAKHVKPGQRVGVVGIGGLGHLALQFIRALGAQPVAFSRSANKEQVARELGAVDFVNFSDPADLAKARRSIHVLIVTADAAGQPWDKYLSTVVVGGTFILVAIPNDKLVLSPGDFIMSSVNLVGSHIGGIKEVKDMLALAAKENVRPIIQKLPMSEANKGIEMVDQGTVRYRVVLEN</sequence>